<evidence type="ECO:0000313" key="3">
    <source>
        <dbReference type="Proteomes" id="UP001240639"/>
    </source>
</evidence>
<evidence type="ECO:0000256" key="1">
    <source>
        <dbReference type="SAM" id="MobiDB-lite"/>
    </source>
</evidence>
<organism evidence="2 3">
    <name type="scientific">Qipengyuania profundimaris</name>
    <dbReference type="NCBI Taxonomy" id="3067652"/>
    <lineage>
        <taxon>Bacteria</taxon>
        <taxon>Pseudomonadati</taxon>
        <taxon>Pseudomonadota</taxon>
        <taxon>Alphaproteobacteria</taxon>
        <taxon>Sphingomonadales</taxon>
        <taxon>Erythrobacteraceae</taxon>
        <taxon>Qipengyuania</taxon>
    </lineage>
</organism>
<dbReference type="Proteomes" id="UP001240639">
    <property type="component" value="Unassembled WGS sequence"/>
</dbReference>
<evidence type="ECO:0008006" key="4">
    <source>
        <dbReference type="Google" id="ProtNLM"/>
    </source>
</evidence>
<feature type="compositionally biased region" description="Low complexity" evidence="1">
    <location>
        <begin position="75"/>
        <end position="86"/>
    </location>
</feature>
<name>A0ABT9HMJ8_9SPHN</name>
<evidence type="ECO:0000313" key="2">
    <source>
        <dbReference type="EMBL" id="MDP4574377.1"/>
    </source>
</evidence>
<proteinExistence type="predicted"/>
<sequence>MIGKVIGAFVGDRIAKQTKGVGGATGAALGVVATTMLRRMSLPAMLALGAGGYVAKKFMDKKDAEDRQTPPAPSTAPSATTTTKAA</sequence>
<protein>
    <recommendedName>
        <fullName evidence="4">DUF533 domain-containing protein</fullName>
    </recommendedName>
</protein>
<keyword evidence="3" id="KW-1185">Reference proteome</keyword>
<dbReference type="EMBL" id="JAVAIM010000001">
    <property type="protein sequence ID" value="MDP4574377.1"/>
    <property type="molecule type" value="Genomic_DNA"/>
</dbReference>
<reference evidence="2 3" key="1">
    <citation type="submission" date="2023-08" db="EMBL/GenBank/DDBJ databases">
        <title>genomic of G39.</title>
        <authorList>
            <person name="Wang Y."/>
        </authorList>
    </citation>
    <scope>NUCLEOTIDE SEQUENCE [LARGE SCALE GENOMIC DNA]</scope>
    <source>
        <strain evidence="2 3">G39</strain>
    </source>
</reference>
<comment type="caution">
    <text evidence="2">The sequence shown here is derived from an EMBL/GenBank/DDBJ whole genome shotgun (WGS) entry which is preliminary data.</text>
</comment>
<gene>
    <name evidence="2" type="ORF">Q9K02_04395</name>
</gene>
<dbReference type="RefSeq" id="WP_305931794.1">
    <property type="nucleotide sequence ID" value="NZ_JAVAIM010000001.1"/>
</dbReference>
<accession>A0ABT9HMJ8</accession>
<feature type="region of interest" description="Disordered" evidence="1">
    <location>
        <begin position="61"/>
        <end position="86"/>
    </location>
</feature>